<dbReference type="GO" id="GO:0016787">
    <property type="term" value="F:hydrolase activity"/>
    <property type="evidence" value="ECO:0007669"/>
    <property type="project" value="UniProtKB-KW"/>
</dbReference>
<dbReference type="GO" id="GO:0004829">
    <property type="term" value="F:threonine-tRNA ligase activity"/>
    <property type="evidence" value="ECO:0007669"/>
    <property type="project" value="UniProtKB-UniRule"/>
</dbReference>
<keyword evidence="2 13" id="KW-0963">Cytoplasm</keyword>
<feature type="domain" description="Aminoacyl-transfer RNA synthetases class-II family profile" evidence="14">
    <location>
        <begin position="263"/>
        <end position="530"/>
    </location>
</feature>
<feature type="binding site" evidence="13">
    <location>
        <position position="330"/>
    </location>
    <ligand>
        <name>Zn(2+)</name>
        <dbReference type="ChEBI" id="CHEBI:29105"/>
        <note>catalytic</note>
    </ligand>
</feature>
<keyword evidence="3 13" id="KW-0820">tRNA-binding</keyword>
<comment type="similarity">
    <text evidence="1 13">Belongs to the class-II aminoacyl-tRNA synthetase family.</text>
</comment>
<dbReference type="HOGENOM" id="CLU_008554_0_1_0"/>
<evidence type="ECO:0000256" key="6">
    <source>
        <dbReference type="ARBA" id="ARBA00022741"/>
    </source>
</evidence>
<evidence type="ECO:0000256" key="9">
    <source>
        <dbReference type="ARBA" id="ARBA00022884"/>
    </source>
</evidence>
<dbReference type="Gene3D" id="3.30.980.10">
    <property type="entry name" value="Threonyl-trna Synthetase, Chain A, domain 2"/>
    <property type="match status" value="1"/>
</dbReference>
<evidence type="ECO:0000256" key="12">
    <source>
        <dbReference type="ARBA" id="ARBA00049515"/>
    </source>
</evidence>
<dbReference type="PANTHER" id="PTHR11451:SF44">
    <property type="entry name" value="THREONINE--TRNA LIGASE, CHLOROPLASTIC_MITOCHONDRIAL 2"/>
    <property type="match status" value="1"/>
</dbReference>
<accession>E3CXV3</accession>
<keyword evidence="16" id="KW-0378">Hydrolase</keyword>
<dbReference type="CDD" id="cd01667">
    <property type="entry name" value="TGS_ThrRS"/>
    <property type="match status" value="1"/>
</dbReference>
<keyword evidence="6 13" id="KW-0547">Nucleotide-binding</keyword>
<gene>
    <name evidence="13" type="primary">thrS</name>
    <name evidence="16" type="ORF">Apau_1137</name>
</gene>
<evidence type="ECO:0000256" key="13">
    <source>
        <dbReference type="HAMAP-Rule" id="MF_00184"/>
    </source>
</evidence>
<sequence length="631" mass="71919">MLRFEGPSGKVLETEEPRTSGELITSWKLGKGVVAARVNGVLVDLSTPLTEGGTVEPVAGDCEEGLEILRHSAAHLMAQAIRRLFPEARFGIGPAVKDGFYYDVLPPRALTEEDLPVIQAEMDRIVQEDVRVERRVLPREEVIRLFRQRGEIFKLELLGEIPDEEISTYWQGDFVDLCRGPHVPSTSLLRHVKLLSLAGAYWRGNEKNVMLTRIYGTAFGDKASLEQHLKRLEEAKQRDHRKLGRELDLFSLQPEAPGFPFFHPKGMVVLGELVNFWKREHQRRGYCEIRTPLILDRALWERSGHWDHYRDNMYFTTIDERPFAIKPMNCPGGILVFKSSTRSYRDLPLRMGELGTVHRHERSGVLHGLMRVRCFTQDDAHLYCTPDQVAQEIAGVIDLMRYVYKDVFGFPYRVELSTRPENYMGELSLWNLAEQKLQEALEATGTPYKVNPGDGAFYGPKIDFHLEDCIGRTWQCGTIQLDFQMPEKFDVAYIGPDGAEHRPVMLHRTVFGSLERFLGILIEHYAGAFPYWLAPVQAKILPVSTDLLPYAREVEGILQSWGVRTETDTREEKLGRKIRDAQLSKVPYMLVLGGREAESRTVAVRERVRGDLGSLSLEALKEMLEGEYAPA</sequence>
<dbReference type="InterPro" id="IPR002314">
    <property type="entry name" value="aa-tRNA-synt_IIb"/>
</dbReference>
<evidence type="ECO:0000256" key="8">
    <source>
        <dbReference type="ARBA" id="ARBA00022840"/>
    </source>
</evidence>
<evidence type="ECO:0000256" key="10">
    <source>
        <dbReference type="ARBA" id="ARBA00022917"/>
    </source>
</evidence>
<name>E3CXV3_9BACT</name>
<keyword evidence="9 13" id="KW-0694">RNA-binding</keyword>
<evidence type="ECO:0000256" key="2">
    <source>
        <dbReference type="ARBA" id="ARBA00022490"/>
    </source>
</evidence>
<feature type="binding site" evidence="13">
    <location>
        <position position="381"/>
    </location>
    <ligand>
        <name>Zn(2+)</name>
        <dbReference type="ChEBI" id="CHEBI:29105"/>
        <note>catalytic</note>
    </ligand>
</feature>
<keyword evidence="8 13" id="KW-0067">ATP-binding</keyword>
<evidence type="ECO:0000259" key="15">
    <source>
        <dbReference type="PROSITE" id="PS51880"/>
    </source>
</evidence>
<comment type="catalytic activity">
    <reaction evidence="12 13">
        <text>tRNA(Thr) + L-threonine + ATP = L-threonyl-tRNA(Thr) + AMP + diphosphate + H(+)</text>
        <dbReference type="Rhea" id="RHEA:24624"/>
        <dbReference type="Rhea" id="RHEA-COMP:9670"/>
        <dbReference type="Rhea" id="RHEA-COMP:9704"/>
        <dbReference type="ChEBI" id="CHEBI:15378"/>
        <dbReference type="ChEBI" id="CHEBI:30616"/>
        <dbReference type="ChEBI" id="CHEBI:33019"/>
        <dbReference type="ChEBI" id="CHEBI:57926"/>
        <dbReference type="ChEBI" id="CHEBI:78442"/>
        <dbReference type="ChEBI" id="CHEBI:78534"/>
        <dbReference type="ChEBI" id="CHEBI:456215"/>
        <dbReference type="EC" id="6.1.1.3"/>
    </reaction>
</comment>
<dbReference type="CDD" id="cd00860">
    <property type="entry name" value="ThrRS_anticodon"/>
    <property type="match status" value="1"/>
</dbReference>
<keyword evidence="5 13" id="KW-0479">Metal-binding</keyword>
<dbReference type="FunFam" id="3.30.930.10:FF:000002">
    <property type="entry name" value="Threonine--tRNA ligase"/>
    <property type="match status" value="1"/>
</dbReference>
<evidence type="ECO:0000256" key="4">
    <source>
        <dbReference type="ARBA" id="ARBA00022598"/>
    </source>
</evidence>
<dbReference type="InterPro" id="IPR036621">
    <property type="entry name" value="Anticodon-bd_dom_sf"/>
</dbReference>
<reference evidence="16 17" key="1">
    <citation type="journal article" date="2010" name="Stand. Genomic Sci.">
        <title>Non-contiguous finished genome sequence of Aminomonas paucivorans type strain (GLU-3).</title>
        <authorList>
            <person name="Pitluck S."/>
            <person name="Yasawong M."/>
            <person name="Held B."/>
            <person name="Lapidus A."/>
            <person name="Nolan M."/>
            <person name="Copeland A."/>
            <person name="Lucas S."/>
            <person name="Del Rio T.G."/>
            <person name="Tice H."/>
            <person name="Cheng J.F."/>
            <person name="Chertkov O."/>
            <person name="Goodwin L."/>
            <person name="Tapia R."/>
            <person name="Han C."/>
            <person name="Liolios K."/>
            <person name="Ivanova N."/>
            <person name="Mavromatis K."/>
            <person name="Ovchinnikova G."/>
            <person name="Pati A."/>
            <person name="Chen A."/>
            <person name="Palaniappan K."/>
            <person name="Land M."/>
            <person name="Hauser L."/>
            <person name="Chang Y.J."/>
            <person name="Jeffries C.D."/>
            <person name="Pukall R."/>
            <person name="Spring S."/>
            <person name="Rohde M."/>
            <person name="Sikorski J."/>
            <person name="Goker M."/>
            <person name="Woyke T."/>
            <person name="Bristow J."/>
            <person name="Eisen J.A."/>
            <person name="Markowitz V."/>
            <person name="Hugenholtz P."/>
            <person name="Kyrpides N.C."/>
            <person name="Klenk H.P."/>
        </authorList>
    </citation>
    <scope>NUCLEOTIDE SEQUENCE [LARGE SCALE GENOMIC DNA]</scope>
    <source>
        <strain evidence="16 17">DSM 12260</strain>
    </source>
</reference>
<dbReference type="Pfam" id="PF03129">
    <property type="entry name" value="HGTP_anticodon"/>
    <property type="match status" value="1"/>
</dbReference>
<dbReference type="FunFam" id="3.30.54.20:FF:000002">
    <property type="entry name" value="Threonine--tRNA ligase"/>
    <property type="match status" value="1"/>
</dbReference>
<comment type="subcellular location">
    <subcellularLocation>
        <location evidence="13">Cytoplasm</location>
    </subcellularLocation>
</comment>
<dbReference type="RefSeq" id="WP_006300763.1">
    <property type="nucleotide sequence ID" value="NZ_CM001022.1"/>
</dbReference>
<dbReference type="InterPro" id="IPR018163">
    <property type="entry name" value="Thr/Ala-tRNA-synth_IIc_edit"/>
</dbReference>
<feature type="binding site" evidence="13">
    <location>
        <position position="507"/>
    </location>
    <ligand>
        <name>Zn(2+)</name>
        <dbReference type="ChEBI" id="CHEBI:29105"/>
        <note>catalytic</note>
    </ligand>
</feature>
<dbReference type="InterPro" id="IPR002320">
    <property type="entry name" value="Thr-tRNA-ligase_IIa"/>
</dbReference>
<dbReference type="PRINTS" id="PR01047">
    <property type="entry name" value="TRNASYNTHTHR"/>
</dbReference>
<proteinExistence type="inferred from homology"/>
<dbReference type="NCBIfam" id="TIGR00418">
    <property type="entry name" value="thrS"/>
    <property type="match status" value="1"/>
</dbReference>
<dbReference type="FunFam" id="3.40.50.800:FF:000001">
    <property type="entry name" value="Threonine--tRNA ligase"/>
    <property type="match status" value="1"/>
</dbReference>
<evidence type="ECO:0000256" key="11">
    <source>
        <dbReference type="ARBA" id="ARBA00023146"/>
    </source>
</evidence>
<evidence type="ECO:0000256" key="7">
    <source>
        <dbReference type="ARBA" id="ARBA00022833"/>
    </source>
</evidence>
<dbReference type="GO" id="GO:0005524">
    <property type="term" value="F:ATP binding"/>
    <property type="evidence" value="ECO:0007669"/>
    <property type="project" value="UniProtKB-UniRule"/>
</dbReference>
<dbReference type="InterPro" id="IPR006195">
    <property type="entry name" value="aa-tRNA-synth_II"/>
</dbReference>
<dbReference type="STRING" id="584708.Apau_1137"/>
<dbReference type="Gene3D" id="3.40.50.800">
    <property type="entry name" value="Anticodon-binding domain"/>
    <property type="match status" value="1"/>
</dbReference>
<dbReference type="Gene3D" id="3.10.20.30">
    <property type="match status" value="1"/>
</dbReference>
<dbReference type="eggNOG" id="COG0441">
    <property type="taxonomic scope" value="Bacteria"/>
</dbReference>
<evidence type="ECO:0000256" key="5">
    <source>
        <dbReference type="ARBA" id="ARBA00022723"/>
    </source>
</evidence>
<evidence type="ECO:0000256" key="3">
    <source>
        <dbReference type="ARBA" id="ARBA00022555"/>
    </source>
</evidence>
<dbReference type="SMART" id="SM00863">
    <property type="entry name" value="tRNA_SAD"/>
    <property type="match status" value="1"/>
</dbReference>
<evidence type="ECO:0000256" key="1">
    <source>
        <dbReference type="ARBA" id="ARBA00008226"/>
    </source>
</evidence>
<dbReference type="PROSITE" id="PS51880">
    <property type="entry name" value="TGS"/>
    <property type="match status" value="1"/>
</dbReference>
<dbReference type="Gene3D" id="3.30.930.10">
    <property type="entry name" value="Bira Bifunctional Protein, Domain 2"/>
    <property type="match status" value="1"/>
</dbReference>
<feature type="region of interest" description="Catalytic" evidence="13">
    <location>
        <begin position="239"/>
        <end position="530"/>
    </location>
</feature>
<dbReference type="GO" id="GO:0000049">
    <property type="term" value="F:tRNA binding"/>
    <property type="evidence" value="ECO:0007669"/>
    <property type="project" value="UniProtKB-KW"/>
</dbReference>
<dbReference type="GO" id="GO:0046872">
    <property type="term" value="F:metal ion binding"/>
    <property type="evidence" value="ECO:0007669"/>
    <property type="project" value="UniProtKB-KW"/>
</dbReference>
<comment type="cofactor">
    <cofactor evidence="13">
        <name>Zn(2+)</name>
        <dbReference type="ChEBI" id="CHEBI:29105"/>
    </cofactor>
    <text evidence="13">Binds 1 zinc ion per subunit.</text>
</comment>
<dbReference type="PROSITE" id="PS50862">
    <property type="entry name" value="AA_TRNA_LIGASE_II"/>
    <property type="match status" value="1"/>
</dbReference>
<organism evidence="16 17">
    <name type="scientific">Aminomonas paucivorans DSM 12260</name>
    <dbReference type="NCBI Taxonomy" id="584708"/>
    <lineage>
        <taxon>Bacteria</taxon>
        <taxon>Thermotogati</taxon>
        <taxon>Synergistota</taxon>
        <taxon>Synergistia</taxon>
        <taxon>Synergistales</taxon>
        <taxon>Synergistaceae</taxon>
        <taxon>Aminomonas</taxon>
    </lineage>
</organism>
<feature type="domain" description="TGS" evidence="15">
    <location>
        <begin position="1"/>
        <end position="59"/>
    </location>
</feature>
<dbReference type="Pfam" id="PF00587">
    <property type="entry name" value="tRNA-synt_2b"/>
    <property type="match status" value="1"/>
</dbReference>
<dbReference type="InterPro" id="IPR047246">
    <property type="entry name" value="ThrRS_anticodon"/>
</dbReference>
<dbReference type="HAMAP" id="MF_00184">
    <property type="entry name" value="Thr_tRNA_synth"/>
    <property type="match status" value="1"/>
</dbReference>
<dbReference type="AlphaFoldDB" id="E3CXV3"/>
<dbReference type="InterPro" id="IPR012675">
    <property type="entry name" value="Beta-grasp_dom_sf"/>
</dbReference>
<dbReference type="InterPro" id="IPR012676">
    <property type="entry name" value="TGS-like"/>
</dbReference>
<keyword evidence="4 13" id="KW-0436">Ligase</keyword>
<keyword evidence="10 13" id="KW-0648">Protein biosynthesis</keyword>
<dbReference type="SUPFAM" id="SSF52954">
    <property type="entry name" value="Class II aaRS ABD-related"/>
    <property type="match status" value="1"/>
</dbReference>
<evidence type="ECO:0000259" key="14">
    <source>
        <dbReference type="PROSITE" id="PS50862"/>
    </source>
</evidence>
<dbReference type="GO" id="GO:0005737">
    <property type="term" value="C:cytoplasm"/>
    <property type="evidence" value="ECO:0007669"/>
    <property type="project" value="UniProtKB-SubCell"/>
</dbReference>
<dbReference type="Proteomes" id="UP000005096">
    <property type="component" value="Chromosome"/>
</dbReference>
<dbReference type="PaxDb" id="584708-Apau_1137"/>
<keyword evidence="11 13" id="KW-0030">Aminoacyl-tRNA synthetase</keyword>
<dbReference type="SUPFAM" id="SSF81271">
    <property type="entry name" value="TGS-like"/>
    <property type="match status" value="1"/>
</dbReference>
<dbReference type="OrthoDB" id="9802304at2"/>
<dbReference type="InterPro" id="IPR004154">
    <property type="entry name" value="Anticodon-bd"/>
</dbReference>
<evidence type="ECO:0000313" key="17">
    <source>
        <dbReference type="Proteomes" id="UP000005096"/>
    </source>
</evidence>
<dbReference type="Pfam" id="PF07973">
    <property type="entry name" value="tRNA_SAD"/>
    <property type="match status" value="1"/>
</dbReference>
<evidence type="ECO:0000313" key="16">
    <source>
        <dbReference type="EMBL" id="EFQ23563.1"/>
    </source>
</evidence>
<comment type="subunit">
    <text evidence="13">Homodimer.</text>
</comment>
<dbReference type="SUPFAM" id="SSF55186">
    <property type="entry name" value="ThrRS/AlaRS common domain"/>
    <property type="match status" value="1"/>
</dbReference>
<dbReference type="InterPro" id="IPR045864">
    <property type="entry name" value="aa-tRNA-synth_II/BPL/LPL"/>
</dbReference>
<dbReference type="InterPro" id="IPR012947">
    <property type="entry name" value="tRNA_SAD"/>
</dbReference>
<dbReference type="InterPro" id="IPR033728">
    <property type="entry name" value="ThrRS_core"/>
</dbReference>
<dbReference type="EMBL" id="CM001022">
    <property type="protein sequence ID" value="EFQ23563.1"/>
    <property type="molecule type" value="Genomic_DNA"/>
</dbReference>
<dbReference type="PANTHER" id="PTHR11451">
    <property type="entry name" value="THREONINE-TRNA LIGASE"/>
    <property type="match status" value="1"/>
</dbReference>
<dbReference type="SUPFAM" id="SSF55681">
    <property type="entry name" value="Class II aaRS and biotin synthetases"/>
    <property type="match status" value="1"/>
</dbReference>
<keyword evidence="17" id="KW-1185">Reference proteome</keyword>
<protein>
    <recommendedName>
        <fullName evidence="13">Threonine--tRNA ligase</fullName>
        <ecNumber evidence="13">6.1.1.3</ecNumber>
    </recommendedName>
    <alternativeName>
        <fullName evidence="13">Threonyl-tRNA synthetase</fullName>
        <shortName evidence="13">ThrRS</shortName>
    </alternativeName>
</protein>
<dbReference type="GO" id="GO:0006435">
    <property type="term" value="P:threonyl-tRNA aminoacylation"/>
    <property type="evidence" value="ECO:0007669"/>
    <property type="project" value="UniProtKB-UniRule"/>
</dbReference>
<dbReference type="FunFam" id="3.30.980.10:FF:000005">
    <property type="entry name" value="Threonyl-tRNA synthetase, mitochondrial"/>
    <property type="match status" value="1"/>
</dbReference>
<dbReference type="InterPro" id="IPR004095">
    <property type="entry name" value="TGS"/>
</dbReference>
<dbReference type="EC" id="6.1.1.3" evidence="13"/>
<dbReference type="Gene3D" id="3.30.54.20">
    <property type="match status" value="1"/>
</dbReference>
<keyword evidence="7 13" id="KW-0862">Zinc</keyword>
<dbReference type="CDD" id="cd00771">
    <property type="entry name" value="ThrRS_core"/>
    <property type="match status" value="1"/>
</dbReference>